<dbReference type="PANTHER" id="PTHR22807:SF53">
    <property type="entry name" value="RIBOSOMAL RNA SMALL SUBUNIT METHYLTRANSFERASE B-RELATED"/>
    <property type="match status" value="1"/>
</dbReference>
<evidence type="ECO:0000256" key="3">
    <source>
        <dbReference type="ARBA" id="ARBA00007494"/>
    </source>
</evidence>
<evidence type="ECO:0000256" key="7">
    <source>
        <dbReference type="ARBA" id="ARBA00022603"/>
    </source>
</evidence>
<comment type="similarity">
    <text evidence="3 14">Belongs to the class I-like SAM-binding methyltransferase superfamily. RsmB/NOP family.</text>
</comment>
<dbReference type="InterPro" id="IPR023267">
    <property type="entry name" value="RCMT"/>
</dbReference>
<evidence type="ECO:0000256" key="5">
    <source>
        <dbReference type="ARBA" id="ARBA00022490"/>
    </source>
</evidence>
<proteinExistence type="inferred from homology"/>
<keyword evidence="7 14" id="KW-0489">Methyltransferase</keyword>
<reference evidence="17" key="1">
    <citation type="submission" date="2024-06" db="EMBL/GenBank/DDBJ databases">
        <authorList>
            <person name="Chang H.C."/>
            <person name="Mun S.Y."/>
        </authorList>
    </citation>
    <scope>NUCLEOTIDE SEQUENCE [LARGE SCALE GENOMIC DNA]</scope>
    <source>
        <strain evidence="17">KT1</strain>
    </source>
</reference>
<feature type="binding site" evidence="14">
    <location>
        <position position="311"/>
    </location>
    <ligand>
        <name>S-adenosyl-L-methionine</name>
        <dbReference type="ChEBI" id="CHEBI:59789"/>
    </ligand>
</feature>
<dbReference type="Pfam" id="PF22458">
    <property type="entry name" value="RsmF-B_ferredox"/>
    <property type="match status" value="1"/>
</dbReference>
<protein>
    <recommendedName>
        <fullName evidence="4">16S rRNA (cytosine(967)-C(5))-methyltransferase</fullName>
        <ecNumber evidence="4">2.1.1.176</ecNumber>
    </recommendedName>
    <alternativeName>
        <fullName evidence="11">16S rRNA m5C967 methyltransferase</fullName>
    </alternativeName>
    <alternativeName>
        <fullName evidence="12">rRNA (cytosine-C(5)-)-methyltransferase RsmB</fullName>
    </alternativeName>
</protein>
<evidence type="ECO:0000256" key="12">
    <source>
        <dbReference type="ARBA" id="ARBA00031088"/>
    </source>
</evidence>
<dbReference type="GO" id="GO:0032259">
    <property type="term" value="P:methylation"/>
    <property type="evidence" value="ECO:0007669"/>
    <property type="project" value="UniProtKB-KW"/>
</dbReference>
<evidence type="ECO:0000256" key="13">
    <source>
        <dbReference type="ARBA" id="ARBA00047283"/>
    </source>
</evidence>
<feature type="binding site" evidence="14">
    <location>
        <begin position="259"/>
        <end position="265"/>
    </location>
    <ligand>
        <name>S-adenosyl-L-methionine</name>
        <dbReference type="ChEBI" id="CHEBI:59789"/>
    </ligand>
</feature>
<organism evidence="16 17">
    <name type="scientific">Pediococcus inopinatus</name>
    <dbReference type="NCBI Taxonomy" id="114090"/>
    <lineage>
        <taxon>Bacteria</taxon>
        <taxon>Bacillati</taxon>
        <taxon>Bacillota</taxon>
        <taxon>Bacilli</taxon>
        <taxon>Lactobacillales</taxon>
        <taxon>Lactobacillaceae</taxon>
        <taxon>Pediococcus</taxon>
    </lineage>
</organism>
<name>A0ABZ0Q6C4_9LACO</name>
<evidence type="ECO:0000256" key="6">
    <source>
        <dbReference type="ARBA" id="ARBA00022552"/>
    </source>
</evidence>
<keyword evidence="8 14" id="KW-0808">Transferase</keyword>
<evidence type="ECO:0000256" key="8">
    <source>
        <dbReference type="ARBA" id="ARBA00022679"/>
    </source>
</evidence>
<dbReference type="NCBIfam" id="NF011494">
    <property type="entry name" value="PRK14902.1"/>
    <property type="match status" value="1"/>
</dbReference>
<dbReference type="SUPFAM" id="SSF48013">
    <property type="entry name" value="NusB-like"/>
    <property type="match status" value="1"/>
</dbReference>
<evidence type="ECO:0000256" key="14">
    <source>
        <dbReference type="PROSITE-ProRule" id="PRU01023"/>
    </source>
</evidence>
<dbReference type="InterPro" id="IPR006027">
    <property type="entry name" value="NusB_RsmB_TIM44"/>
</dbReference>
<dbReference type="Pfam" id="PF01189">
    <property type="entry name" value="Methyltr_RsmB-F"/>
    <property type="match status" value="1"/>
</dbReference>
<dbReference type="PANTHER" id="PTHR22807">
    <property type="entry name" value="NOP2 YEAST -RELATED NOL1/NOP2/FMU SUN DOMAIN-CONTAINING"/>
    <property type="match status" value="1"/>
</dbReference>
<dbReference type="Gene3D" id="3.40.50.150">
    <property type="entry name" value="Vaccinia Virus protein VP39"/>
    <property type="match status" value="1"/>
</dbReference>
<dbReference type="InterPro" id="IPR004573">
    <property type="entry name" value="rRNA_ssu_MeTfrase_B"/>
</dbReference>
<dbReference type="PROSITE" id="PS51686">
    <property type="entry name" value="SAM_MT_RSMB_NOP"/>
    <property type="match status" value="1"/>
</dbReference>
<dbReference type="InterPro" id="IPR054728">
    <property type="entry name" value="RsmB-like_ferredoxin"/>
</dbReference>
<evidence type="ECO:0000256" key="2">
    <source>
        <dbReference type="ARBA" id="ARBA00004496"/>
    </source>
</evidence>
<keyword evidence="5" id="KW-0963">Cytoplasm</keyword>
<dbReference type="Gene3D" id="1.10.940.10">
    <property type="entry name" value="NusB-like"/>
    <property type="match status" value="1"/>
</dbReference>
<evidence type="ECO:0000259" key="15">
    <source>
        <dbReference type="PROSITE" id="PS51686"/>
    </source>
</evidence>
<dbReference type="Pfam" id="PF01029">
    <property type="entry name" value="NusB"/>
    <property type="match status" value="1"/>
</dbReference>
<evidence type="ECO:0000313" key="17">
    <source>
        <dbReference type="Proteomes" id="UP001302696"/>
    </source>
</evidence>
<keyword evidence="9 14" id="KW-0949">S-adenosyl-L-methionine</keyword>
<dbReference type="GO" id="GO:0008168">
    <property type="term" value="F:methyltransferase activity"/>
    <property type="evidence" value="ECO:0007669"/>
    <property type="project" value="UniProtKB-KW"/>
</dbReference>
<sequence length="445" mass="49548">MTDKAKNPRALAVDVLLKVSKGAYSNIELKNTIGDSRLSQLDINLLTEIVYGVIQHKLTLEYDLEPFIGHKRVEDWVKQLLLSAVFQMVYLDRVPTRAIFNETIEIAKVRGHSGIRAFVTGVLHSIQREGLPELSAITDPTEFRSIKYSVAPWLIEQLDKELGEEKTDQILESINHPSRQAARVNTNETTQTEVINQLDEDGYQAEPSDIAEDGVIVTEGSIGRSPLFGNGALTIQDESAMLVAEAMQLAPGMEVLDACAAPGGKTTHIAQKIGDEGHVLALDLHPKKVGLIKQNAKRMGLDERVTAKALDARKIDSIIEDDYFDRILVDAPCSGIGLMRRKPEIRYEKTPEDSQNLHEIQLGILNAMAPKVKDNGIITYSTCTILEQENEKTISAFIELHPEFTLVPTQTTKKLKEDRFVPYLNIYPDDFGSDGFFIACLQKRA</sequence>
<gene>
    <name evidence="16" type="primary">rsmB</name>
    <name evidence="16" type="ORF">N6G96_04950</name>
</gene>
<dbReference type="RefSeq" id="WP_057772602.1">
    <property type="nucleotide sequence ID" value="NZ_CP019981.1"/>
</dbReference>
<dbReference type="Gene3D" id="3.30.70.1170">
    <property type="entry name" value="Sun protein, domain 3"/>
    <property type="match status" value="1"/>
</dbReference>
<dbReference type="InterPro" id="IPR035926">
    <property type="entry name" value="NusB-like_sf"/>
</dbReference>
<dbReference type="EC" id="2.1.1.176" evidence="4"/>
<comment type="function">
    <text evidence="1">Specifically methylates the cytosine at position 967 (m5C967) of 16S rRNA.</text>
</comment>
<dbReference type="NCBIfam" id="TIGR00563">
    <property type="entry name" value="rsmB"/>
    <property type="match status" value="1"/>
</dbReference>
<comment type="catalytic activity">
    <reaction evidence="13">
        <text>cytidine(967) in 16S rRNA + S-adenosyl-L-methionine = 5-methylcytidine(967) in 16S rRNA + S-adenosyl-L-homocysteine + H(+)</text>
        <dbReference type="Rhea" id="RHEA:42748"/>
        <dbReference type="Rhea" id="RHEA-COMP:10219"/>
        <dbReference type="Rhea" id="RHEA-COMP:10220"/>
        <dbReference type="ChEBI" id="CHEBI:15378"/>
        <dbReference type="ChEBI" id="CHEBI:57856"/>
        <dbReference type="ChEBI" id="CHEBI:59789"/>
        <dbReference type="ChEBI" id="CHEBI:74483"/>
        <dbReference type="ChEBI" id="CHEBI:82748"/>
        <dbReference type="EC" id="2.1.1.176"/>
    </reaction>
</comment>
<dbReference type="InterPro" id="IPR018314">
    <property type="entry name" value="RsmB/NOL1/NOP2-like_CS"/>
</dbReference>
<dbReference type="PROSITE" id="PS01153">
    <property type="entry name" value="NOL1_NOP2_SUN"/>
    <property type="match status" value="1"/>
</dbReference>
<dbReference type="SUPFAM" id="SSF53335">
    <property type="entry name" value="S-adenosyl-L-methionine-dependent methyltransferases"/>
    <property type="match status" value="1"/>
</dbReference>
<dbReference type="Proteomes" id="UP001302696">
    <property type="component" value="Chromosome"/>
</dbReference>
<dbReference type="InterPro" id="IPR049560">
    <property type="entry name" value="MeTrfase_RsmB-F_NOP2_cat"/>
</dbReference>
<comment type="subcellular location">
    <subcellularLocation>
        <location evidence="2">Cytoplasm</location>
    </subcellularLocation>
</comment>
<evidence type="ECO:0000256" key="4">
    <source>
        <dbReference type="ARBA" id="ARBA00012140"/>
    </source>
</evidence>
<dbReference type="InterPro" id="IPR029063">
    <property type="entry name" value="SAM-dependent_MTases_sf"/>
</dbReference>
<feature type="binding site" evidence="14">
    <location>
        <position position="330"/>
    </location>
    <ligand>
        <name>S-adenosyl-L-methionine</name>
        <dbReference type="ChEBI" id="CHEBI:59789"/>
    </ligand>
</feature>
<evidence type="ECO:0000256" key="1">
    <source>
        <dbReference type="ARBA" id="ARBA00002724"/>
    </source>
</evidence>
<keyword evidence="10 14" id="KW-0694">RNA-binding</keyword>
<dbReference type="EMBL" id="CP104778">
    <property type="protein sequence ID" value="WPC22538.1"/>
    <property type="molecule type" value="Genomic_DNA"/>
</dbReference>
<evidence type="ECO:0000256" key="9">
    <source>
        <dbReference type="ARBA" id="ARBA00022691"/>
    </source>
</evidence>
<dbReference type="InterPro" id="IPR001678">
    <property type="entry name" value="MeTrfase_RsmB-F_NOP2_dom"/>
</dbReference>
<accession>A0ABZ0Q6C4</accession>
<keyword evidence="17" id="KW-1185">Reference proteome</keyword>
<keyword evidence="6" id="KW-0698">rRNA processing</keyword>
<feature type="active site" description="Nucleophile" evidence="14">
    <location>
        <position position="383"/>
    </location>
</feature>
<dbReference type="PRINTS" id="PR02008">
    <property type="entry name" value="RCMTFAMILY"/>
</dbReference>
<evidence type="ECO:0000256" key="11">
    <source>
        <dbReference type="ARBA" id="ARBA00030399"/>
    </source>
</evidence>
<dbReference type="CDD" id="cd02440">
    <property type="entry name" value="AdoMet_MTases"/>
    <property type="match status" value="1"/>
</dbReference>
<evidence type="ECO:0000256" key="10">
    <source>
        <dbReference type="ARBA" id="ARBA00022884"/>
    </source>
</evidence>
<feature type="binding site" evidence="14">
    <location>
        <position position="283"/>
    </location>
    <ligand>
        <name>S-adenosyl-L-methionine</name>
        <dbReference type="ChEBI" id="CHEBI:59789"/>
    </ligand>
</feature>
<feature type="domain" description="SAM-dependent MTase RsmB/NOP-type" evidence="15">
    <location>
        <begin position="170"/>
        <end position="444"/>
    </location>
</feature>
<evidence type="ECO:0000313" key="16">
    <source>
        <dbReference type="EMBL" id="WPC22538.1"/>
    </source>
</evidence>